<evidence type="ECO:0000256" key="3">
    <source>
        <dbReference type="ARBA" id="ARBA00022679"/>
    </source>
</evidence>
<dbReference type="InterPro" id="IPR000569">
    <property type="entry name" value="HECT_dom"/>
</dbReference>
<evidence type="ECO:0000256" key="4">
    <source>
        <dbReference type="ARBA" id="ARBA00022786"/>
    </source>
</evidence>
<feature type="active site" description="Glycyl thioester intermediate" evidence="5">
    <location>
        <position position="830"/>
    </location>
</feature>
<keyword evidence="4 5" id="KW-0833">Ubl conjugation pathway</keyword>
<feature type="region of interest" description="Disordered" evidence="6">
    <location>
        <begin position="1"/>
        <end position="21"/>
    </location>
</feature>
<protein>
    <recommendedName>
        <fullName evidence="2">HECT-type E3 ubiquitin transferase</fullName>
        <ecNumber evidence="2">2.3.2.26</ecNumber>
    </recommendedName>
</protein>
<feature type="compositionally biased region" description="Basic and acidic residues" evidence="6">
    <location>
        <begin position="12"/>
        <end position="21"/>
    </location>
</feature>
<dbReference type="AlphaFoldDB" id="A0A9W8BBR7"/>
<dbReference type="EC" id="2.3.2.26" evidence="2"/>
<name>A0A9W8BBR7_9FUNG</name>
<dbReference type="Gene3D" id="3.30.2160.10">
    <property type="entry name" value="Hect, E3 ligase catalytic domain"/>
    <property type="match status" value="1"/>
</dbReference>
<keyword evidence="3" id="KW-0808">Transferase</keyword>
<accession>A0A9W8BBR7</accession>
<proteinExistence type="predicted"/>
<dbReference type="FunFam" id="3.30.2410.10:FF:000003">
    <property type="entry name" value="probable E3 ubiquitin-protein ligase HERC4 isoform X1"/>
    <property type="match status" value="1"/>
</dbReference>
<evidence type="ECO:0000256" key="2">
    <source>
        <dbReference type="ARBA" id="ARBA00012485"/>
    </source>
</evidence>
<comment type="catalytic activity">
    <reaction evidence="1">
        <text>S-ubiquitinyl-[E2 ubiquitin-conjugating enzyme]-L-cysteine + [acceptor protein]-L-lysine = [E2 ubiquitin-conjugating enzyme]-L-cysteine + N(6)-ubiquitinyl-[acceptor protein]-L-lysine.</text>
        <dbReference type="EC" id="2.3.2.26"/>
    </reaction>
</comment>
<dbReference type="Proteomes" id="UP001150907">
    <property type="component" value="Unassembled WGS sequence"/>
</dbReference>
<evidence type="ECO:0000313" key="9">
    <source>
        <dbReference type="Proteomes" id="UP001150907"/>
    </source>
</evidence>
<evidence type="ECO:0000256" key="5">
    <source>
        <dbReference type="PROSITE-ProRule" id="PRU00104"/>
    </source>
</evidence>
<dbReference type="Pfam" id="PF00632">
    <property type="entry name" value="HECT"/>
    <property type="match status" value="1"/>
</dbReference>
<dbReference type="InterPro" id="IPR035983">
    <property type="entry name" value="Hect_E3_ubiquitin_ligase"/>
</dbReference>
<keyword evidence="9" id="KW-1185">Reference proteome</keyword>
<dbReference type="Gene3D" id="3.30.2410.10">
    <property type="entry name" value="Hect, E3 ligase catalytic domain"/>
    <property type="match status" value="1"/>
</dbReference>
<reference evidence="8" key="1">
    <citation type="submission" date="2022-07" db="EMBL/GenBank/DDBJ databases">
        <title>Phylogenomic reconstructions and comparative analyses of Kickxellomycotina fungi.</title>
        <authorList>
            <person name="Reynolds N.K."/>
            <person name="Stajich J.E."/>
            <person name="Barry K."/>
            <person name="Grigoriev I.V."/>
            <person name="Crous P."/>
            <person name="Smith M.E."/>
        </authorList>
    </citation>
    <scope>NUCLEOTIDE SEQUENCE</scope>
    <source>
        <strain evidence="8">IMI 214461</strain>
    </source>
</reference>
<evidence type="ECO:0000256" key="6">
    <source>
        <dbReference type="SAM" id="MobiDB-lite"/>
    </source>
</evidence>
<evidence type="ECO:0000313" key="8">
    <source>
        <dbReference type="EMBL" id="KAJ2001933.1"/>
    </source>
</evidence>
<evidence type="ECO:0000256" key="1">
    <source>
        <dbReference type="ARBA" id="ARBA00000885"/>
    </source>
</evidence>
<dbReference type="Gene3D" id="3.90.1750.10">
    <property type="entry name" value="Hect, E3 ligase catalytic domains"/>
    <property type="match status" value="1"/>
</dbReference>
<gene>
    <name evidence="8" type="ORF">H4R26_003863</name>
</gene>
<dbReference type="EMBL" id="JANBQF010000351">
    <property type="protein sequence ID" value="KAJ2001933.1"/>
    <property type="molecule type" value="Genomic_DNA"/>
</dbReference>
<feature type="domain" description="HECT" evidence="7">
    <location>
        <begin position="514"/>
        <end position="862"/>
    </location>
</feature>
<dbReference type="PROSITE" id="PS50237">
    <property type="entry name" value="HECT"/>
    <property type="match status" value="1"/>
</dbReference>
<dbReference type="GO" id="GO:0061630">
    <property type="term" value="F:ubiquitin protein ligase activity"/>
    <property type="evidence" value="ECO:0007669"/>
    <property type="project" value="UniProtKB-EC"/>
</dbReference>
<organism evidence="8 9">
    <name type="scientific">Coemansia thaxteri</name>
    <dbReference type="NCBI Taxonomy" id="2663907"/>
    <lineage>
        <taxon>Eukaryota</taxon>
        <taxon>Fungi</taxon>
        <taxon>Fungi incertae sedis</taxon>
        <taxon>Zoopagomycota</taxon>
        <taxon>Kickxellomycotina</taxon>
        <taxon>Kickxellomycetes</taxon>
        <taxon>Kickxellales</taxon>
        <taxon>Kickxellaceae</taxon>
        <taxon>Coemansia</taxon>
    </lineage>
</organism>
<dbReference type="PANTHER" id="PTHR45700:SF8">
    <property type="entry name" value="HECT-TYPE E3 UBIQUITIN TRANSFERASE"/>
    <property type="match status" value="1"/>
</dbReference>
<dbReference type="InterPro" id="IPR044611">
    <property type="entry name" value="E3A/B/C-like"/>
</dbReference>
<sequence>MAARFPSSAASNEDKDGGERCVDSSHYQILHPTLQYPVTSTAKLEALSIRSGGPQQPVVLSPVAKSMVSSAAQSIVSAVVEHQPRRDALVLPIPERFAQRDDSGEPLVTVSRLDAQTAPLVATIGGRLLNNTLSMMFASPMLLAQCFLSSSPNAPLGMDMAAAVTFFSSTRESADHWVELSDGISEIELRLRRDVRGGSKSALARATAVIALHLSMQSRTSESKDASVLMARVTRLVVGLAYPDVAAASSSGSVHGWYSRFVHDSNMRQQWIAWWARVPAIVARQWGSVLLADALSSVERLLSGLTSDLAIASRLAGGDNALEWVGALELLRLISDANDCLCNFQLDFGARLPWLGEDDSIEPSEFYSPAILKHFGLERELLRWIDNMRFRLGPAHGWHYLRDKWAEENIISPFMYPFLFDLDAKMRLLVIEVHGRMAQRYLSAHDRQAELVQHQRMLNIDAYAEQQVRQDDAPEWPLLTSSRLAVSNAGSPYLVLSVRRSQLMQDVMDSLLGDKAGMSRARFPLKVRFVESGEDGVDMGGVQKEMFALVLPLLLAPERGLFVHADDSDGGYLWPNAASDCPLSEFEAVGTLLGVAFANGVSLDSATAPLAPLLVSQLAFGSHSTAKLPLDALLTRVEGSFPALVSGLRSLLDWDEPTQGRIEDVFCRAFEISTAGLGTVPLVANGASIEVTGANRQHYVRRYLEYVGYEQAQAQTTALRRGFARAADGIVFRMVRASELVKWLCVDSDQTIDVSELERVATYDDEYTAEHEVVRRFWSVVRSLSQAHLRNLLGFVTASNRLPLGGYDNITFVVQRNGPDSDRLPTALTCFGRLLLPAYEDGEKMRQRLLTAIENSSGFGLV</sequence>
<dbReference type="SUPFAM" id="SSF56204">
    <property type="entry name" value="Hect, E3 ligase catalytic domain"/>
    <property type="match status" value="1"/>
</dbReference>
<comment type="caution">
    <text evidence="8">The sequence shown here is derived from an EMBL/GenBank/DDBJ whole genome shotgun (WGS) entry which is preliminary data.</text>
</comment>
<evidence type="ECO:0000259" key="7">
    <source>
        <dbReference type="PROSITE" id="PS50237"/>
    </source>
</evidence>
<dbReference type="PANTHER" id="PTHR45700">
    <property type="entry name" value="UBIQUITIN-PROTEIN LIGASE E3C"/>
    <property type="match status" value="1"/>
</dbReference>
<dbReference type="SMART" id="SM00119">
    <property type="entry name" value="HECTc"/>
    <property type="match status" value="1"/>
</dbReference>
<dbReference type="GO" id="GO:0000209">
    <property type="term" value="P:protein polyubiquitination"/>
    <property type="evidence" value="ECO:0007669"/>
    <property type="project" value="InterPro"/>
</dbReference>
<dbReference type="OrthoDB" id="8068875at2759"/>